<dbReference type="SUPFAM" id="SSF51971">
    <property type="entry name" value="Nucleotide-binding domain"/>
    <property type="match status" value="1"/>
</dbReference>
<dbReference type="PANTHER" id="PTHR11530:SF11">
    <property type="entry name" value="D-ASPARTATE OXIDASE"/>
    <property type="match status" value="1"/>
</dbReference>
<dbReference type="GO" id="GO:0005737">
    <property type="term" value="C:cytoplasm"/>
    <property type="evidence" value="ECO:0007669"/>
    <property type="project" value="TreeGrafter"/>
</dbReference>
<keyword evidence="10" id="KW-0812">Transmembrane</keyword>
<dbReference type="InterPro" id="IPR023209">
    <property type="entry name" value="DAO"/>
</dbReference>
<feature type="binding site" evidence="9">
    <location>
        <position position="285"/>
    </location>
    <ligand>
        <name>D-dopa</name>
        <dbReference type="ChEBI" id="CHEBI:149689"/>
    </ligand>
</feature>
<dbReference type="Pfam" id="PF01266">
    <property type="entry name" value="DAO"/>
    <property type="match status" value="1"/>
</dbReference>
<evidence type="ECO:0000256" key="7">
    <source>
        <dbReference type="ARBA" id="ARBA00039751"/>
    </source>
</evidence>
<protein>
    <recommendedName>
        <fullName evidence="7">D-amino-acid oxidase</fullName>
        <ecNumber evidence="6">1.4.3.3</ecNumber>
    </recommendedName>
</protein>
<accession>A0A399JDS8</accession>
<evidence type="ECO:0000313" key="13">
    <source>
        <dbReference type="Proteomes" id="UP000265419"/>
    </source>
</evidence>
<dbReference type="AlphaFoldDB" id="A0A399JDS8"/>
<dbReference type="GO" id="GO:0071949">
    <property type="term" value="F:FAD binding"/>
    <property type="evidence" value="ECO:0007669"/>
    <property type="project" value="InterPro"/>
</dbReference>
<feature type="binding site" evidence="9">
    <location>
        <position position="161"/>
    </location>
    <ligand>
        <name>FAD</name>
        <dbReference type="ChEBI" id="CHEBI:57692"/>
    </ligand>
</feature>
<dbReference type="GO" id="GO:0003884">
    <property type="term" value="F:D-amino-acid oxidase activity"/>
    <property type="evidence" value="ECO:0007669"/>
    <property type="project" value="UniProtKB-EC"/>
</dbReference>
<gene>
    <name evidence="12" type="ORF">DWB68_00300</name>
</gene>
<keyword evidence="10" id="KW-0472">Membrane</keyword>
<dbReference type="PANTHER" id="PTHR11530">
    <property type="entry name" value="D-AMINO ACID OXIDASE"/>
    <property type="match status" value="1"/>
</dbReference>
<evidence type="ECO:0000256" key="5">
    <source>
        <dbReference type="ARBA" id="ARBA00023002"/>
    </source>
</evidence>
<evidence type="ECO:0000256" key="2">
    <source>
        <dbReference type="ARBA" id="ARBA00006730"/>
    </source>
</evidence>
<feature type="transmembrane region" description="Helical" evidence="10">
    <location>
        <begin position="12"/>
        <end position="33"/>
    </location>
</feature>
<keyword evidence="5" id="KW-0560">Oxidoreductase</keyword>
<feature type="domain" description="FAD dependent oxidoreductase" evidence="11">
    <location>
        <begin position="12"/>
        <end position="327"/>
    </location>
</feature>
<dbReference type="InterPro" id="IPR006076">
    <property type="entry name" value="FAD-dep_OxRdtase"/>
</dbReference>
<dbReference type="EC" id="1.4.3.3" evidence="6"/>
<evidence type="ECO:0000256" key="9">
    <source>
        <dbReference type="PIRSR" id="PIRSR000189-1"/>
    </source>
</evidence>
<evidence type="ECO:0000256" key="10">
    <source>
        <dbReference type="SAM" id="Phobius"/>
    </source>
</evidence>
<feature type="binding site" evidence="9">
    <location>
        <position position="230"/>
    </location>
    <ligand>
        <name>D-dopa</name>
        <dbReference type="ChEBI" id="CHEBI:149689"/>
    </ligand>
</feature>
<comment type="cofactor">
    <cofactor evidence="1 9">
        <name>FAD</name>
        <dbReference type="ChEBI" id="CHEBI:57692"/>
    </cofactor>
</comment>
<keyword evidence="4 9" id="KW-0274">FAD</keyword>
<evidence type="ECO:0000256" key="4">
    <source>
        <dbReference type="ARBA" id="ARBA00022827"/>
    </source>
</evidence>
<organism evidence="12 13">
    <name type="scientific">Galactobacter valiniphilus</name>
    <dbReference type="NCBI Taxonomy" id="2676122"/>
    <lineage>
        <taxon>Bacteria</taxon>
        <taxon>Bacillati</taxon>
        <taxon>Actinomycetota</taxon>
        <taxon>Actinomycetes</taxon>
        <taxon>Micrococcales</taxon>
        <taxon>Micrococcaceae</taxon>
        <taxon>Galactobacter</taxon>
    </lineage>
</organism>
<feature type="binding site" evidence="9">
    <location>
        <begin position="310"/>
        <end position="315"/>
    </location>
    <ligand>
        <name>FAD</name>
        <dbReference type="ChEBI" id="CHEBI:57692"/>
    </ligand>
</feature>
<evidence type="ECO:0000259" key="11">
    <source>
        <dbReference type="Pfam" id="PF01266"/>
    </source>
</evidence>
<evidence type="ECO:0000256" key="8">
    <source>
        <dbReference type="ARBA" id="ARBA00049547"/>
    </source>
</evidence>
<dbReference type="PIRSF" id="PIRSF000189">
    <property type="entry name" value="D-aa_oxidase"/>
    <property type="match status" value="1"/>
</dbReference>
<reference evidence="12 13" key="1">
    <citation type="submission" date="2018-07" db="EMBL/GenBank/DDBJ databases">
        <title>Arthrobacter sp. nov., isolated from raw cow's milk with high bacterial count.</title>
        <authorList>
            <person name="Hahne J."/>
            <person name="Isele D."/>
            <person name="Lipski A."/>
        </authorList>
    </citation>
    <scope>NUCLEOTIDE SEQUENCE [LARGE SCALE GENOMIC DNA]</scope>
    <source>
        <strain evidence="12 13">JZ R-35</strain>
    </source>
</reference>
<dbReference type="EMBL" id="QQXK01000001">
    <property type="protein sequence ID" value="RII43715.1"/>
    <property type="molecule type" value="Genomic_DNA"/>
</dbReference>
<dbReference type="GO" id="GO:0019478">
    <property type="term" value="P:D-amino acid catabolic process"/>
    <property type="evidence" value="ECO:0007669"/>
    <property type="project" value="TreeGrafter"/>
</dbReference>
<keyword evidence="10" id="KW-1133">Transmembrane helix</keyword>
<evidence type="ECO:0000256" key="1">
    <source>
        <dbReference type="ARBA" id="ARBA00001974"/>
    </source>
</evidence>
<dbReference type="Gene3D" id="3.30.9.10">
    <property type="entry name" value="D-Amino Acid Oxidase, subunit A, domain 2"/>
    <property type="match status" value="1"/>
</dbReference>
<comment type="similarity">
    <text evidence="2">Belongs to the DAMOX/DASOX family.</text>
</comment>
<evidence type="ECO:0000313" key="12">
    <source>
        <dbReference type="EMBL" id="RII43715.1"/>
    </source>
</evidence>
<dbReference type="Proteomes" id="UP000265419">
    <property type="component" value="Unassembled WGS sequence"/>
</dbReference>
<evidence type="ECO:0000256" key="6">
    <source>
        <dbReference type="ARBA" id="ARBA00039101"/>
    </source>
</evidence>
<dbReference type="RefSeq" id="WP_119423141.1">
    <property type="nucleotide sequence ID" value="NZ_QQXK01000001.1"/>
</dbReference>
<comment type="catalytic activity">
    <reaction evidence="8">
        <text>a D-alpha-amino acid + O2 + H2O = a 2-oxocarboxylate + H2O2 + NH4(+)</text>
        <dbReference type="Rhea" id="RHEA:21816"/>
        <dbReference type="ChEBI" id="CHEBI:15377"/>
        <dbReference type="ChEBI" id="CHEBI:15379"/>
        <dbReference type="ChEBI" id="CHEBI:16240"/>
        <dbReference type="ChEBI" id="CHEBI:28938"/>
        <dbReference type="ChEBI" id="CHEBI:35179"/>
        <dbReference type="ChEBI" id="CHEBI:59871"/>
        <dbReference type="EC" id="1.4.3.3"/>
    </reaction>
    <physiologicalReaction direction="left-to-right" evidence="8">
        <dbReference type="Rhea" id="RHEA:21817"/>
    </physiologicalReaction>
</comment>
<comment type="caution">
    <text evidence="12">The sequence shown here is derived from an EMBL/GenBank/DDBJ whole genome shotgun (WGS) entry which is preliminary data.</text>
</comment>
<proteinExistence type="inferred from homology"/>
<name>A0A399JDS8_9MICC</name>
<keyword evidence="3" id="KW-0285">Flavoprotein</keyword>
<keyword evidence="13" id="KW-1185">Reference proteome</keyword>
<dbReference type="SUPFAM" id="SSF54373">
    <property type="entry name" value="FAD-linked reductases, C-terminal domain"/>
    <property type="match status" value="1"/>
</dbReference>
<feature type="binding site" evidence="9">
    <location>
        <position position="311"/>
    </location>
    <ligand>
        <name>D-dopa</name>
        <dbReference type="ChEBI" id="CHEBI:149689"/>
    </ligand>
</feature>
<dbReference type="Gene3D" id="3.40.50.720">
    <property type="entry name" value="NAD(P)-binding Rossmann-like Domain"/>
    <property type="match status" value="1"/>
</dbReference>
<sequence>MSESPAANPSTAVVIGAGVIGLSCALGLARAGWTVTIVAEQPATETVSGVAGGIWFPYKAEASPRAERLLKTSFDRFVELADDPASGVDLVEGLWVERLPGTDRSWTASARNVRRAPEGEVPRGARDGIVAELPIIDMPTFLPWLAAQAAAAGVTTLEASVDSVGQALDVVLSASGATPALAVVAAGEHSGAILGDDSTGYPIRGQVVKLEQAGITHWLVDDDHEDGMIYVIPRRNDVVVGGTADEGETDTTYSQETEDAILRRAIEAYPALAGLAVKERAVGLRPARPALRLEEAEGPPVRTLAAYGHGGAGVTLCWGTAEEIVELAGPPANEPCGP</sequence>
<evidence type="ECO:0000256" key="3">
    <source>
        <dbReference type="ARBA" id="ARBA00022630"/>
    </source>
</evidence>